<gene>
    <name evidence="2" type="ORF">ZIOFF_027045</name>
</gene>
<dbReference type="Gene3D" id="2.30.240.10">
    <property type="entry name" value="At5g01610-like"/>
    <property type="match status" value="1"/>
</dbReference>
<protein>
    <submittedName>
        <fullName evidence="2">Uncharacterized protein</fullName>
    </submittedName>
</protein>
<dbReference type="InterPro" id="IPR036758">
    <property type="entry name" value="At5g01610-like"/>
</dbReference>
<dbReference type="Pfam" id="PF04398">
    <property type="entry name" value="DUF538"/>
    <property type="match status" value="1"/>
</dbReference>
<organism evidence="2 3">
    <name type="scientific">Zingiber officinale</name>
    <name type="common">Ginger</name>
    <name type="synonym">Amomum zingiber</name>
    <dbReference type="NCBI Taxonomy" id="94328"/>
    <lineage>
        <taxon>Eukaryota</taxon>
        <taxon>Viridiplantae</taxon>
        <taxon>Streptophyta</taxon>
        <taxon>Embryophyta</taxon>
        <taxon>Tracheophyta</taxon>
        <taxon>Spermatophyta</taxon>
        <taxon>Magnoliopsida</taxon>
        <taxon>Liliopsida</taxon>
        <taxon>Zingiberales</taxon>
        <taxon>Zingiberaceae</taxon>
        <taxon>Zingiber</taxon>
    </lineage>
</organism>
<evidence type="ECO:0000313" key="2">
    <source>
        <dbReference type="EMBL" id="KAG6516580.1"/>
    </source>
</evidence>
<keyword evidence="3" id="KW-1185">Reference proteome</keyword>
<keyword evidence="1" id="KW-0732">Signal</keyword>
<reference evidence="2 3" key="1">
    <citation type="submission" date="2020-08" db="EMBL/GenBank/DDBJ databases">
        <title>Plant Genome Project.</title>
        <authorList>
            <person name="Zhang R.-G."/>
        </authorList>
    </citation>
    <scope>NUCLEOTIDE SEQUENCE [LARGE SCALE GENOMIC DNA]</scope>
    <source>
        <tissue evidence="2">Rhizome</tissue>
    </source>
</reference>
<dbReference type="Proteomes" id="UP000734854">
    <property type="component" value="Unassembled WGS sequence"/>
</dbReference>
<evidence type="ECO:0000256" key="1">
    <source>
        <dbReference type="SAM" id="SignalP"/>
    </source>
</evidence>
<dbReference type="EMBL" id="JACMSC010000007">
    <property type="protein sequence ID" value="KAG6516580.1"/>
    <property type="molecule type" value="Genomic_DNA"/>
</dbReference>
<dbReference type="SUPFAM" id="SSF141562">
    <property type="entry name" value="At5g01610-like"/>
    <property type="match status" value="1"/>
</dbReference>
<dbReference type="PANTHER" id="PTHR31676:SF71">
    <property type="entry name" value="EXPRESSED PROTEIN"/>
    <property type="match status" value="1"/>
</dbReference>
<evidence type="ECO:0000313" key="3">
    <source>
        <dbReference type="Proteomes" id="UP000734854"/>
    </source>
</evidence>
<name>A0A8J5GY97_ZINOF</name>
<dbReference type="AlphaFoldDB" id="A0A8J5GY97"/>
<comment type="caution">
    <text evidence="2">The sequence shown here is derived from an EMBL/GenBank/DDBJ whole genome shotgun (WGS) entry which is preliminary data.</text>
</comment>
<sequence length="232" mass="25986">MSSSLLLLLLFLHLPLLPSSSLSTAEEAQTPASTFNSSTIYDVLQEYSLPVGIFPDTVKSFSVSSNGYFVVELYGECYVDLEYVVFYAPRVSGFLGYGSVSNLEGVQIRNYLVWYDVSSIKVNLPYSDFVYIQFGWVTRKLGIEQFKHIHSCREGVSLFQRAIKVVRSAFEKWLSVGGCEGLLPSVCYWSEVISLMASVSSSMKLTRLFLEIEVVGSDMVTKSVHVSVQWDL</sequence>
<accession>A0A8J5GY97</accession>
<dbReference type="PANTHER" id="PTHR31676">
    <property type="entry name" value="T31J12.3 PROTEIN-RELATED"/>
    <property type="match status" value="1"/>
</dbReference>
<proteinExistence type="predicted"/>
<feature type="signal peptide" evidence="1">
    <location>
        <begin position="1"/>
        <end position="21"/>
    </location>
</feature>
<feature type="chain" id="PRO_5035191877" evidence="1">
    <location>
        <begin position="22"/>
        <end position="232"/>
    </location>
</feature>
<dbReference type="InterPro" id="IPR007493">
    <property type="entry name" value="DUF538"/>
</dbReference>